<dbReference type="EMBL" id="JAVRIE010000004">
    <property type="protein sequence ID" value="MDT0583122.1"/>
    <property type="molecule type" value="Genomic_DNA"/>
</dbReference>
<accession>A0AAW8R1J2</accession>
<dbReference type="AlphaFoldDB" id="A0AAW8R1J2"/>
<dbReference type="Proteomes" id="UP001249020">
    <property type="component" value="Unassembled WGS sequence"/>
</dbReference>
<name>A0AAW8R1J2_9ALTE</name>
<evidence type="ECO:0000313" key="1">
    <source>
        <dbReference type="EMBL" id="MDT0583122.1"/>
    </source>
</evidence>
<comment type="caution">
    <text evidence="1">The sequence shown here is derived from an EMBL/GenBank/DDBJ whole genome shotgun (WGS) entry which is preliminary data.</text>
</comment>
<evidence type="ECO:0008006" key="3">
    <source>
        <dbReference type="Google" id="ProtNLM"/>
    </source>
</evidence>
<sequence>MIHSHISVSAYCLLVLRIVKTGFKLIGLIATLLLGACSEAPPPSPTCRIAQDFQANYQGPAACLIRVQNTLMVLAHSANGQYDLPYADSLSQEAAQCTAHRAMWQQTGFNVEVDKLLGITQNGIHLFSCRLHSGFNAYDGPIDPPDWASPKAEQIVFIDPFDTRNDVWRHPDNLIMYRDGYVSIGFVESTSGPTTQVLESPPTNSPE</sequence>
<reference evidence="1 2" key="1">
    <citation type="submission" date="2023-09" db="EMBL/GenBank/DDBJ databases">
        <authorList>
            <person name="Rey-Velasco X."/>
        </authorList>
    </citation>
    <scope>NUCLEOTIDE SEQUENCE [LARGE SCALE GENOMIC DNA]</scope>
    <source>
        <strain evidence="1 2">W409</strain>
    </source>
</reference>
<gene>
    <name evidence="1" type="ORF">RM544_11280</name>
</gene>
<proteinExistence type="predicted"/>
<protein>
    <recommendedName>
        <fullName evidence="3">Lipoprotein</fullName>
    </recommendedName>
</protein>
<keyword evidence="2" id="KW-1185">Reference proteome</keyword>
<organism evidence="1 2">
    <name type="scientific">Brumicola blandensis</name>
    <dbReference type="NCBI Taxonomy" id="3075611"/>
    <lineage>
        <taxon>Bacteria</taxon>
        <taxon>Pseudomonadati</taxon>
        <taxon>Pseudomonadota</taxon>
        <taxon>Gammaproteobacteria</taxon>
        <taxon>Alteromonadales</taxon>
        <taxon>Alteromonadaceae</taxon>
        <taxon>Brumicola</taxon>
    </lineage>
</organism>
<evidence type="ECO:0000313" key="2">
    <source>
        <dbReference type="Proteomes" id="UP001249020"/>
    </source>
</evidence>
<dbReference type="RefSeq" id="WP_311361895.1">
    <property type="nucleotide sequence ID" value="NZ_JAVRIE010000004.1"/>
</dbReference>